<dbReference type="EMBL" id="LNIX01000011">
    <property type="protein sequence ID" value="OXA48552.1"/>
    <property type="molecule type" value="Genomic_DNA"/>
</dbReference>
<feature type="transmembrane region" description="Helical" evidence="1">
    <location>
        <begin position="133"/>
        <end position="154"/>
    </location>
</feature>
<feature type="transmembrane region" description="Helical" evidence="1">
    <location>
        <begin position="7"/>
        <end position="26"/>
    </location>
</feature>
<evidence type="ECO:0000313" key="3">
    <source>
        <dbReference type="Proteomes" id="UP000198287"/>
    </source>
</evidence>
<keyword evidence="1" id="KW-0812">Transmembrane</keyword>
<comment type="caution">
    <text evidence="2">The sequence shown here is derived from an EMBL/GenBank/DDBJ whole genome shotgun (WGS) entry which is preliminary data.</text>
</comment>
<keyword evidence="3" id="KW-1185">Reference proteome</keyword>
<sequence>MAIFKKFAILNLCGFANLYYGTTQIWSGVPEHPAMTTAAENYRILRQTDESAADFKFSLEVGPTFAAIYILKLFLLGSGLFSILASILHEARWGVRLIKVANFFSTLLYCGIILIICYNWNPSSFRSEDKFGNIGLSGMTYLYCGIAQFAMVAWNKKLIKLLQSNILRKEEKSKENMKTNLTLEGVK</sequence>
<keyword evidence="1" id="KW-0472">Membrane</keyword>
<dbReference type="AlphaFoldDB" id="A0A226DSU1"/>
<accession>A0A226DSU1</accession>
<evidence type="ECO:0000256" key="1">
    <source>
        <dbReference type="SAM" id="Phobius"/>
    </source>
</evidence>
<reference evidence="2 3" key="1">
    <citation type="submission" date="2015-12" db="EMBL/GenBank/DDBJ databases">
        <title>The genome of Folsomia candida.</title>
        <authorList>
            <person name="Faddeeva A."/>
            <person name="Derks M.F."/>
            <person name="Anvar Y."/>
            <person name="Smit S."/>
            <person name="Van Straalen N."/>
            <person name="Roelofs D."/>
        </authorList>
    </citation>
    <scope>NUCLEOTIDE SEQUENCE [LARGE SCALE GENOMIC DNA]</scope>
    <source>
        <strain evidence="2 3">VU population</strain>
        <tissue evidence="2">Whole body</tissue>
    </source>
</reference>
<protein>
    <submittedName>
        <fullName evidence="2">Uncharacterized protein</fullName>
    </submittedName>
</protein>
<keyword evidence="1" id="KW-1133">Transmembrane helix</keyword>
<evidence type="ECO:0000313" key="2">
    <source>
        <dbReference type="EMBL" id="OXA48552.1"/>
    </source>
</evidence>
<gene>
    <name evidence="2" type="ORF">Fcan01_16207</name>
</gene>
<name>A0A226DSU1_FOLCA</name>
<organism evidence="2 3">
    <name type="scientific">Folsomia candida</name>
    <name type="common">Springtail</name>
    <dbReference type="NCBI Taxonomy" id="158441"/>
    <lineage>
        <taxon>Eukaryota</taxon>
        <taxon>Metazoa</taxon>
        <taxon>Ecdysozoa</taxon>
        <taxon>Arthropoda</taxon>
        <taxon>Hexapoda</taxon>
        <taxon>Collembola</taxon>
        <taxon>Entomobryomorpha</taxon>
        <taxon>Isotomoidea</taxon>
        <taxon>Isotomidae</taxon>
        <taxon>Proisotominae</taxon>
        <taxon>Folsomia</taxon>
    </lineage>
</organism>
<feature type="transmembrane region" description="Helical" evidence="1">
    <location>
        <begin position="100"/>
        <end position="121"/>
    </location>
</feature>
<proteinExistence type="predicted"/>
<feature type="transmembrane region" description="Helical" evidence="1">
    <location>
        <begin position="66"/>
        <end position="88"/>
    </location>
</feature>
<dbReference type="Proteomes" id="UP000198287">
    <property type="component" value="Unassembled WGS sequence"/>
</dbReference>